<gene>
    <name evidence="2" type="ORF">ACFOEX_13360</name>
</gene>
<dbReference type="EMBL" id="JBHRUV010000106">
    <property type="protein sequence ID" value="MFC3267327.1"/>
    <property type="molecule type" value="Genomic_DNA"/>
</dbReference>
<comment type="caution">
    <text evidence="2">The sequence shown here is derived from an EMBL/GenBank/DDBJ whole genome shotgun (WGS) entry which is preliminary data.</text>
</comment>
<name>A0ABV7LIC9_9HYPH</name>
<feature type="non-terminal residue" evidence="2">
    <location>
        <position position="134"/>
    </location>
</feature>
<sequence length="134" mass="13750">MDRHDSGAATAGVDRGGPQPLRPGRRVSAGRLRAALCLAVMALAGGLFPDHVSSPLSVAAAQAQPARRDGAPAAAPYAREDLASDAVRLEARLKREAGEGARRPLAQLRSAVDAALARRQWDAALAAGRDAVAG</sequence>
<organism evidence="2 3">
    <name type="scientific">Camelimonas abortus</name>
    <dbReference type="NCBI Taxonomy" id="1017184"/>
    <lineage>
        <taxon>Bacteria</taxon>
        <taxon>Pseudomonadati</taxon>
        <taxon>Pseudomonadota</taxon>
        <taxon>Alphaproteobacteria</taxon>
        <taxon>Hyphomicrobiales</taxon>
        <taxon>Chelatococcaceae</taxon>
        <taxon>Camelimonas</taxon>
    </lineage>
</organism>
<evidence type="ECO:0000313" key="2">
    <source>
        <dbReference type="EMBL" id="MFC3267327.1"/>
    </source>
</evidence>
<dbReference type="Proteomes" id="UP001595536">
    <property type="component" value="Unassembled WGS sequence"/>
</dbReference>
<dbReference type="RefSeq" id="WP_376868996.1">
    <property type="nucleotide sequence ID" value="NZ_JBHRUV010000106.1"/>
</dbReference>
<evidence type="ECO:0000313" key="3">
    <source>
        <dbReference type="Proteomes" id="UP001595536"/>
    </source>
</evidence>
<proteinExistence type="predicted"/>
<accession>A0ABV7LIC9</accession>
<keyword evidence="3" id="KW-1185">Reference proteome</keyword>
<evidence type="ECO:0000256" key="1">
    <source>
        <dbReference type="SAM" id="MobiDB-lite"/>
    </source>
</evidence>
<protein>
    <submittedName>
        <fullName evidence="2">Uncharacterized protein</fullName>
    </submittedName>
</protein>
<reference evidence="3" key="1">
    <citation type="journal article" date="2019" name="Int. J. Syst. Evol. Microbiol.">
        <title>The Global Catalogue of Microorganisms (GCM) 10K type strain sequencing project: providing services to taxonomists for standard genome sequencing and annotation.</title>
        <authorList>
            <consortium name="The Broad Institute Genomics Platform"/>
            <consortium name="The Broad Institute Genome Sequencing Center for Infectious Disease"/>
            <person name="Wu L."/>
            <person name="Ma J."/>
        </authorList>
    </citation>
    <scope>NUCLEOTIDE SEQUENCE [LARGE SCALE GENOMIC DNA]</scope>
    <source>
        <strain evidence="3">CCM 7941</strain>
    </source>
</reference>
<feature type="region of interest" description="Disordered" evidence="1">
    <location>
        <begin position="1"/>
        <end position="26"/>
    </location>
</feature>